<evidence type="ECO:0000256" key="1">
    <source>
        <dbReference type="SAM" id="MobiDB-lite"/>
    </source>
</evidence>
<dbReference type="EMBL" id="BAAAUG010000091">
    <property type="protein sequence ID" value="GAA3122323.1"/>
    <property type="molecule type" value="Genomic_DNA"/>
</dbReference>
<accession>A0ABP6MVA4</accession>
<feature type="compositionally biased region" description="Basic and acidic residues" evidence="1">
    <location>
        <begin position="9"/>
        <end position="19"/>
    </location>
</feature>
<comment type="caution">
    <text evidence="3">The sequence shown here is derived from an EMBL/GenBank/DDBJ whole genome shotgun (WGS) entry which is preliminary data.</text>
</comment>
<dbReference type="Pfam" id="PF14040">
    <property type="entry name" value="DNase_NucA_NucB"/>
    <property type="match status" value="1"/>
</dbReference>
<proteinExistence type="predicted"/>
<evidence type="ECO:0000313" key="3">
    <source>
        <dbReference type="EMBL" id="GAA3122323.1"/>
    </source>
</evidence>
<dbReference type="Proteomes" id="UP001501637">
    <property type="component" value="Unassembled WGS sequence"/>
</dbReference>
<protein>
    <recommendedName>
        <fullName evidence="2">Deoxyribonuclease NucA/NucB domain-containing protein</fullName>
    </recommendedName>
</protein>
<evidence type="ECO:0000259" key="2">
    <source>
        <dbReference type="Pfam" id="PF14040"/>
    </source>
</evidence>
<organism evidence="3 4">
    <name type="scientific">Streptomyces rectiviolaceus</name>
    <dbReference type="NCBI Taxonomy" id="332591"/>
    <lineage>
        <taxon>Bacteria</taxon>
        <taxon>Bacillati</taxon>
        <taxon>Actinomycetota</taxon>
        <taxon>Actinomycetes</taxon>
        <taxon>Kitasatosporales</taxon>
        <taxon>Streptomycetaceae</taxon>
        <taxon>Streptomyces</taxon>
    </lineage>
</organism>
<evidence type="ECO:0000313" key="4">
    <source>
        <dbReference type="Proteomes" id="UP001501637"/>
    </source>
</evidence>
<sequence>MSASPTGAEHPRKSKESPEQTRSGDTTEEKGPAAPPSNTLTKAPPAPRGSAADPAYVTEMGAPYPTSGSPGDALRNPAPNESKKQAQARVSYVAKLSRKSDEFRTRGATSEPPDNMSFCWDAPYDGKQSVVLDHWSWCQMFNQPVVSFKCSPGCVPQGTVTFRFTFMGMGHKGAAASDRSTSVMFMADKPKIDGVPNLSDKLGIQASCQTHTSGSSCIPDGRNGITRTLSDWVNGVGLQSAIFDFTSDAGSLTGDKIAYHEHNFKATVTSDRVDSNTYDGASLRCDSATYIGSAHGCVFDKVIEKFSLTVDNEVQDSADLIWSALNTPDKTFPVSESSKSIPGEVGSGFPLVRLPSAEKEKNHTHAVNTCKKYFGDGYTKGQTLDCDEYPFQSTRQGAKTGGTGTSHYAVKPLNKKHNQKAGSRLEVFYKAQRILYADANNDRFYVDLRNDDGSKYKGPTAPSGVAAKVSYRQCPNSDVPEVKEVQEHAAPEQLLYNYAKSTSDGWTGGDSTYSFKLPDGRRLFLFSDTFLGPENNGTRPTTAKFINSSFVAQNGDSLETITGGSKTNPTGFMPPVIDNRWFWLGDGMISTIDGVQHLQIMFQEYRGTNDGSAMPFEFVRNVVATFALDNLTKPKWIDPLPSETGVAWGSALMPASRSGDGYSYIYGVSNDKTNKKMRIARVKGSDLSKVDDWQFFNSSATGDNNWMQGEKEGNEYLEGIANEYSVTPWNGQFVVISQDSTQAFSNKVRIWSGCDPYGVFGSWVGHDEVYRMPETGPYGSYRDPKIFAYNAHAHPTLQSGDRWTMSYNVNSFDNRWTSEGALFRDTSIYKPRFVSFRLVPASGASRMSRQFKLQ</sequence>
<reference evidence="4" key="1">
    <citation type="journal article" date="2019" name="Int. J. Syst. Evol. Microbiol.">
        <title>The Global Catalogue of Microorganisms (GCM) 10K type strain sequencing project: providing services to taxonomists for standard genome sequencing and annotation.</title>
        <authorList>
            <consortium name="The Broad Institute Genomics Platform"/>
            <consortium name="The Broad Institute Genome Sequencing Center for Infectious Disease"/>
            <person name="Wu L."/>
            <person name="Ma J."/>
        </authorList>
    </citation>
    <scope>NUCLEOTIDE SEQUENCE [LARGE SCALE GENOMIC DNA]</scope>
    <source>
        <strain evidence="4">JCM 9092</strain>
    </source>
</reference>
<feature type="region of interest" description="Disordered" evidence="1">
    <location>
        <begin position="1"/>
        <end position="90"/>
    </location>
</feature>
<feature type="domain" description="Deoxyribonuclease NucA/NucB" evidence="2">
    <location>
        <begin position="360"/>
        <end position="435"/>
    </location>
</feature>
<dbReference type="InterPro" id="IPR029476">
    <property type="entry name" value="DNase_NucA_NucB"/>
</dbReference>
<keyword evidence="4" id="KW-1185">Reference proteome</keyword>
<name>A0ABP6MVA4_9ACTN</name>
<gene>
    <name evidence="3" type="ORF">GCM10010449_50230</name>
</gene>